<name>A0A9P5N664_9AGAM</name>
<comment type="caution">
    <text evidence="1">The sequence shown here is derived from an EMBL/GenBank/DDBJ whole genome shotgun (WGS) entry which is preliminary data.</text>
</comment>
<dbReference type="AlphaFoldDB" id="A0A9P5N664"/>
<dbReference type="EMBL" id="WHVB01000001">
    <property type="protein sequence ID" value="KAF8487318.1"/>
    <property type="molecule type" value="Genomic_DNA"/>
</dbReference>
<proteinExistence type="predicted"/>
<sequence>MCMPNNPSARLGGRSSRFGRTQIATRRARQGVWDTTSWASSYPGNCRRHWRRLESTSDWSCALIRNTHFSCIRTRIVSSEYCVFTNGFLSPSRDEAYASNAQRAARKACPLSRWGTLWSLGNRLIPRRLALSSRSSGARCPGGEVRTNHRMCLGLVCCLRLSRAALTTFWSLGGVFEVRTSQLYLQHVAFASTEETLRATR</sequence>
<dbReference type="Proteomes" id="UP000759537">
    <property type="component" value="Unassembled WGS sequence"/>
</dbReference>
<accession>A0A9P5N664</accession>
<evidence type="ECO:0000313" key="2">
    <source>
        <dbReference type="Proteomes" id="UP000759537"/>
    </source>
</evidence>
<reference evidence="1" key="1">
    <citation type="submission" date="2019-10" db="EMBL/GenBank/DDBJ databases">
        <authorList>
            <consortium name="DOE Joint Genome Institute"/>
            <person name="Kuo A."/>
            <person name="Miyauchi S."/>
            <person name="Kiss E."/>
            <person name="Drula E."/>
            <person name="Kohler A."/>
            <person name="Sanchez-Garcia M."/>
            <person name="Andreopoulos B."/>
            <person name="Barry K.W."/>
            <person name="Bonito G."/>
            <person name="Buee M."/>
            <person name="Carver A."/>
            <person name="Chen C."/>
            <person name="Cichocki N."/>
            <person name="Clum A."/>
            <person name="Culley D."/>
            <person name="Crous P.W."/>
            <person name="Fauchery L."/>
            <person name="Girlanda M."/>
            <person name="Hayes R."/>
            <person name="Keri Z."/>
            <person name="LaButti K."/>
            <person name="Lipzen A."/>
            <person name="Lombard V."/>
            <person name="Magnuson J."/>
            <person name="Maillard F."/>
            <person name="Morin E."/>
            <person name="Murat C."/>
            <person name="Nolan M."/>
            <person name="Ohm R."/>
            <person name="Pangilinan J."/>
            <person name="Pereira M."/>
            <person name="Perotto S."/>
            <person name="Peter M."/>
            <person name="Riley R."/>
            <person name="Sitrit Y."/>
            <person name="Stielow B."/>
            <person name="Szollosi G."/>
            <person name="Zifcakova L."/>
            <person name="Stursova M."/>
            <person name="Spatafora J.W."/>
            <person name="Tedersoo L."/>
            <person name="Vaario L.-M."/>
            <person name="Yamada A."/>
            <person name="Yan M."/>
            <person name="Wang P."/>
            <person name="Xu J."/>
            <person name="Bruns T."/>
            <person name="Baldrian P."/>
            <person name="Vilgalys R."/>
            <person name="Henrissat B."/>
            <person name="Grigoriev I.V."/>
            <person name="Hibbett D."/>
            <person name="Nagy L.G."/>
            <person name="Martin F.M."/>
        </authorList>
    </citation>
    <scope>NUCLEOTIDE SEQUENCE</scope>
    <source>
        <strain evidence="1">Prilba</strain>
    </source>
</reference>
<gene>
    <name evidence="1" type="ORF">DFH94DRAFT_22778</name>
</gene>
<organism evidence="1 2">
    <name type="scientific">Russula ochroleuca</name>
    <dbReference type="NCBI Taxonomy" id="152965"/>
    <lineage>
        <taxon>Eukaryota</taxon>
        <taxon>Fungi</taxon>
        <taxon>Dikarya</taxon>
        <taxon>Basidiomycota</taxon>
        <taxon>Agaricomycotina</taxon>
        <taxon>Agaricomycetes</taxon>
        <taxon>Russulales</taxon>
        <taxon>Russulaceae</taxon>
        <taxon>Russula</taxon>
    </lineage>
</organism>
<protein>
    <submittedName>
        <fullName evidence="1">Uncharacterized protein</fullName>
    </submittedName>
</protein>
<keyword evidence="2" id="KW-1185">Reference proteome</keyword>
<evidence type="ECO:0000313" key="1">
    <source>
        <dbReference type="EMBL" id="KAF8487318.1"/>
    </source>
</evidence>
<reference evidence="1" key="2">
    <citation type="journal article" date="2020" name="Nat. Commun.">
        <title>Large-scale genome sequencing of mycorrhizal fungi provides insights into the early evolution of symbiotic traits.</title>
        <authorList>
            <person name="Miyauchi S."/>
            <person name="Kiss E."/>
            <person name="Kuo A."/>
            <person name="Drula E."/>
            <person name="Kohler A."/>
            <person name="Sanchez-Garcia M."/>
            <person name="Morin E."/>
            <person name="Andreopoulos B."/>
            <person name="Barry K.W."/>
            <person name="Bonito G."/>
            <person name="Buee M."/>
            <person name="Carver A."/>
            <person name="Chen C."/>
            <person name="Cichocki N."/>
            <person name="Clum A."/>
            <person name="Culley D."/>
            <person name="Crous P.W."/>
            <person name="Fauchery L."/>
            <person name="Girlanda M."/>
            <person name="Hayes R.D."/>
            <person name="Keri Z."/>
            <person name="LaButti K."/>
            <person name="Lipzen A."/>
            <person name="Lombard V."/>
            <person name="Magnuson J."/>
            <person name="Maillard F."/>
            <person name="Murat C."/>
            <person name="Nolan M."/>
            <person name="Ohm R.A."/>
            <person name="Pangilinan J."/>
            <person name="Pereira M.F."/>
            <person name="Perotto S."/>
            <person name="Peter M."/>
            <person name="Pfister S."/>
            <person name="Riley R."/>
            <person name="Sitrit Y."/>
            <person name="Stielow J.B."/>
            <person name="Szollosi G."/>
            <person name="Zifcakova L."/>
            <person name="Stursova M."/>
            <person name="Spatafora J.W."/>
            <person name="Tedersoo L."/>
            <person name="Vaario L.M."/>
            <person name="Yamada A."/>
            <person name="Yan M."/>
            <person name="Wang P."/>
            <person name="Xu J."/>
            <person name="Bruns T."/>
            <person name="Baldrian P."/>
            <person name="Vilgalys R."/>
            <person name="Dunand C."/>
            <person name="Henrissat B."/>
            <person name="Grigoriev I.V."/>
            <person name="Hibbett D."/>
            <person name="Nagy L.G."/>
            <person name="Martin F.M."/>
        </authorList>
    </citation>
    <scope>NUCLEOTIDE SEQUENCE</scope>
    <source>
        <strain evidence="1">Prilba</strain>
    </source>
</reference>